<accession>A0A7W9W5V2</accession>
<keyword evidence="4 7" id="KW-0812">Transmembrane</keyword>
<dbReference type="Proteomes" id="UP000520814">
    <property type="component" value="Unassembled WGS sequence"/>
</dbReference>
<dbReference type="GO" id="GO:0005886">
    <property type="term" value="C:plasma membrane"/>
    <property type="evidence" value="ECO:0007669"/>
    <property type="project" value="UniProtKB-SubCell"/>
</dbReference>
<keyword evidence="5 7" id="KW-1133">Transmembrane helix</keyword>
<keyword evidence="10" id="KW-1185">Reference proteome</keyword>
<evidence type="ECO:0000259" key="8">
    <source>
        <dbReference type="PROSITE" id="PS50928"/>
    </source>
</evidence>
<dbReference type="Pfam" id="PF00528">
    <property type="entry name" value="BPD_transp_1"/>
    <property type="match status" value="1"/>
</dbReference>
<evidence type="ECO:0000256" key="5">
    <source>
        <dbReference type="ARBA" id="ARBA00022989"/>
    </source>
</evidence>
<feature type="transmembrane region" description="Helical" evidence="7">
    <location>
        <begin position="238"/>
        <end position="257"/>
    </location>
</feature>
<proteinExistence type="inferred from homology"/>
<feature type="transmembrane region" description="Helical" evidence="7">
    <location>
        <begin position="178"/>
        <end position="200"/>
    </location>
</feature>
<organism evidence="9 10">
    <name type="scientific">Armatimonas rosea</name>
    <dbReference type="NCBI Taxonomy" id="685828"/>
    <lineage>
        <taxon>Bacteria</taxon>
        <taxon>Bacillati</taxon>
        <taxon>Armatimonadota</taxon>
        <taxon>Armatimonadia</taxon>
        <taxon>Armatimonadales</taxon>
        <taxon>Armatimonadaceae</taxon>
        <taxon>Armatimonas</taxon>
    </lineage>
</organism>
<dbReference type="Gene3D" id="1.10.3720.10">
    <property type="entry name" value="MetI-like"/>
    <property type="match status" value="1"/>
</dbReference>
<keyword evidence="6 7" id="KW-0472">Membrane</keyword>
<dbReference type="SUPFAM" id="SSF161098">
    <property type="entry name" value="MetI-like"/>
    <property type="match status" value="1"/>
</dbReference>
<dbReference type="GO" id="GO:0055085">
    <property type="term" value="P:transmembrane transport"/>
    <property type="evidence" value="ECO:0007669"/>
    <property type="project" value="InterPro"/>
</dbReference>
<dbReference type="PANTHER" id="PTHR43744:SF6">
    <property type="entry name" value="ABC TRANSPORTER PERMEASE PROTEIN YESQ-RELATED"/>
    <property type="match status" value="1"/>
</dbReference>
<feature type="transmembrane region" description="Helical" evidence="7">
    <location>
        <begin position="101"/>
        <end position="125"/>
    </location>
</feature>
<evidence type="ECO:0000313" key="10">
    <source>
        <dbReference type="Proteomes" id="UP000520814"/>
    </source>
</evidence>
<dbReference type="RefSeq" id="WP_184193995.1">
    <property type="nucleotide sequence ID" value="NZ_JACHGW010000002.1"/>
</dbReference>
<evidence type="ECO:0000256" key="6">
    <source>
        <dbReference type="ARBA" id="ARBA00023136"/>
    </source>
</evidence>
<dbReference type="PROSITE" id="PS50928">
    <property type="entry name" value="ABC_TM1"/>
    <property type="match status" value="1"/>
</dbReference>
<feature type="transmembrane region" description="Helical" evidence="7">
    <location>
        <begin position="7"/>
        <end position="24"/>
    </location>
</feature>
<name>A0A7W9W5V2_ARMRO</name>
<evidence type="ECO:0000256" key="2">
    <source>
        <dbReference type="ARBA" id="ARBA00022448"/>
    </source>
</evidence>
<sequence length="271" mass="30668">MIQRIGVFAMLVFGGILFSIPFLWTVSTALKTNEQVFAVPPQWVPNPIQWENFKRAWTELPFPTFVLNTITITIVATFGQIVSASLVAYGFARFKFKGKNALFYLMLSTMMLPSQVTMIPVFLLWRQLGLIDTFVPLIAPAFFGGGAFTIFLLRQFFLTIPRELDEAAMIDGANPLTIWWKVLLPLARPALITTTLFSFVSHWDDFMGPLIYLNSMEKYTVSIGLRLFQDSYGTQLELLMAASLIHILPTIVLFFVAQRYFVKGIALTGLK</sequence>
<dbReference type="AlphaFoldDB" id="A0A7W9W5V2"/>
<dbReference type="PANTHER" id="PTHR43744">
    <property type="entry name" value="ABC TRANSPORTER PERMEASE PROTEIN MG189-RELATED-RELATED"/>
    <property type="match status" value="1"/>
</dbReference>
<dbReference type="EMBL" id="JACHGW010000002">
    <property type="protein sequence ID" value="MBB6049953.1"/>
    <property type="molecule type" value="Genomic_DNA"/>
</dbReference>
<dbReference type="InterPro" id="IPR000515">
    <property type="entry name" value="MetI-like"/>
</dbReference>
<evidence type="ECO:0000256" key="3">
    <source>
        <dbReference type="ARBA" id="ARBA00022475"/>
    </source>
</evidence>
<comment type="similarity">
    <text evidence="7">Belongs to the binding-protein-dependent transport system permease family.</text>
</comment>
<keyword evidence="2 7" id="KW-0813">Transport</keyword>
<evidence type="ECO:0000256" key="4">
    <source>
        <dbReference type="ARBA" id="ARBA00022692"/>
    </source>
</evidence>
<comment type="subcellular location">
    <subcellularLocation>
        <location evidence="1 7">Cell membrane</location>
        <topology evidence="1 7">Multi-pass membrane protein</topology>
    </subcellularLocation>
</comment>
<feature type="transmembrane region" description="Helical" evidence="7">
    <location>
        <begin position="137"/>
        <end position="157"/>
    </location>
</feature>
<gene>
    <name evidence="9" type="ORF">HNQ39_001744</name>
</gene>
<evidence type="ECO:0000313" key="9">
    <source>
        <dbReference type="EMBL" id="MBB6049953.1"/>
    </source>
</evidence>
<protein>
    <submittedName>
        <fullName evidence="9">ABC-type glycerol-3-phosphate transport system permease component</fullName>
    </submittedName>
</protein>
<evidence type="ECO:0000256" key="1">
    <source>
        <dbReference type="ARBA" id="ARBA00004651"/>
    </source>
</evidence>
<evidence type="ECO:0000256" key="7">
    <source>
        <dbReference type="RuleBase" id="RU363032"/>
    </source>
</evidence>
<keyword evidence="3" id="KW-1003">Cell membrane</keyword>
<comment type="caution">
    <text evidence="9">The sequence shown here is derived from an EMBL/GenBank/DDBJ whole genome shotgun (WGS) entry which is preliminary data.</text>
</comment>
<feature type="transmembrane region" description="Helical" evidence="7">
    <location>
        <begin position="65"/>
        <end position="89"/>
    </location>
</feature>
<dbReference type="InterPro" id="IPR035906">
    <property type="entry name" value="MetI-like_sf"/>
</dbReference>
<dbReference type="CDD" id="cd06261">
    <property type="entry name" value="TM_PBP2"/>
    <property type="match status" value="1"/>
</dbReference>
<feature type="domain" description="ABC transmembrane type-1" evidence="8">
    <location>
        <begin position="66"/>
        <end position="257"/>
    </location>
</feature>
<reference evidence="9 10" key="1">
    <citation type="submission" date="2020-08" db="EMBL/GenBank/DDBJ databases">
        <title>Genomic Encyclopedia of Type Strains, Phase IV (KMG-IV): sequencing the most valuable type-strain genomes for metagenomic binning, comparative biology and taxonomic classification.</title>
        <authorList>
            <person name="Goeker M."/>
        </authorList>
    </citation>
    <scope>NUCLEOTIDE SEQUENCE [LARGE SCALE GENOMIC DNA]</scope>
    <source>
        <strain evidence="9 10">DSM 23562</strain>
    </source>
</reference>